<dbReference type="InterPro" id="IPR002219">
    <property type="entry name" value="PKC_DAG/PE"/>
</dbReference>
<feature type="domain" description="Phorbol-ester/DAG-type" evidence="4">
    <location>
        <begin position="44"/>
        <end position="76"/>
    </location>
</feature>
<dbReference type="GO" id="GO:0008270">
    <property type="term" value="F:zinc ion binding"/>
    <property type="evidence" value="ECO:0007669"/>
    <property type="project" value="UniProtKB-KW"/>
</dbReference>
<dbReference type="EMBL" id="OA565597">
    <property type="protein sequence ID" value="CAD7197356.1"/>
    <property type="molecule type" value="Genomic_DNA"/>
</dbReference>
<proteinExistence type="predicted"/>
<keyword evidence="1" id="KW-0479">Metal-binding</keyword>
<dbReference type="GO" id="GO:0005829">
    <property type="term" value="C:cytosol"/>
    <property type="evidence" value="ECO:0007669"/>
    <property type="project" value="TreeGrafter"/>
</dbReference>
<evidence type="ECO:0000256" key="2">
    <source>
        <dbReference type="ARBA" id="ARBA00022833"/>
    </source>
</evidence>
<dbReference type="SUPFAM" id="SSF57889">
    <property type="entry name" value="Cysteine-rich domain"/>
    <property type="match status" value="1"/>
</dbReference>
<name>A0A7R8VGM0_TIMDO</name>
<evidence type="ECO:0000256" key="1">
    <source>
        <dbReference type="ARBA" id="ARBA00022723"/>
    </source>
</evidence>
<sequence>MFNKGDAMFDPGRISVLPKEPPCDEQPCLTQAAAMFAVQDSRTTHRFKVHTYSSPAFCDHCGSLLYGVLHQGMKCEGNSGSSDPDQSRPTTQTDLQTKHGH</sequence>
<feature type="region of interest" description="Disordered" evidence="3">
    <location>
        <begin position="75"/>
        <end position="101"/>
    </location>
</feature>
<dbReference type="GO" id="GO:0004674">
    <property type="term" value="F:protein serine/threonine kinase activity"/>
    <property type="evidence" value="ECO:0007669"/>
    <property type="project" value="UniProtKB-KW"/>
</dbReference>
<protein>
    <recommendedName>
        <fullName evidence="4">Phorbol-ester/DAG-type domain-containing protein</fullName>
    </recommendedName>
</protein>
<reference evidence="5" key="1">
    <citation type="submission" date="2020-11" db="EMBL/GenBank/DDBJ databases">
        <authorList>
            <person name="Tran Van P."/>
        </authorList>
    </citation>
    <scope>NUCLEOTIDE SEQUENCE</scope>
</reference>
<evidence type="ECO:0000313" key="5">
    <source>
        <dbReference type="EMBL" id="CAD7197356.1"/>
    </source>
</evidence>
<dbReference type="GO" id="GO:0035556">
    <property type="term" value="P:intracellular signal transduction"/>
    <property type="evidence" value="ECO:0007669"/>
    <property type="project" value="TreeGrafter"/>
</dbReference>
<organism evidence="5">
    <name type="scientific">Timema douglasi</name>
    <name type="common">Walking stick</name>
    <dbReference type="NCBI Taxonomy" id="61478"/>
    <lineage>
        <taxon>Eukaryota</taxon>
        <taxon>Metazoa</taxon>
        <taxon>Ecdysozoa</taxon>
        <taxon>Arthropoda</taxon>
        <taxon>Hexapoda</taxon>
        <taxon>Insecta</taxon>
        <taxon>Pterygota</taxon>
        <taxon>Neoptera</taxon>
        <taxon>Polyneoptera</taxon>
        <taxon>Phasmatodea</taxon>
        <taxon>Timematodea</taxon>
        <taxon>Timematoidea</taxon>
        <taxon>Timematidae</taxon>
        <taxon>Timema</taxon>
    </lineage>
</organism>
<feature type="compositionally biased region" description="Polar residues" evidence="3">
    <location>
        <begin position="78"/>
        <end position="95"/>
    </location>
</feature>
<dbReference type="PANTHER" id="PTHR22968">
    <property type="entry name" value="PROTEIN KINASE C, MU"/>
    <property type="match status" value="1"/>
</dbReference>
<dbReference type="Pfam" id="PF00130">
    <property type="entry name" value="C1_1"/>
    <property type="match status" value="1"/>
</dbReference>
<dbReference type="GO" id="GO:0007200">
    <property type="term" value="P:phospholipase C-activating G protein-coupled receptor signaling pathway"/>
    <property type="evidence" value="ECO:0007669"/>
    <property type="project" value="TreeGrafter"/>
</dbReference>
<dbReference type="GO" id="GO:0016020">
    <property type="term" value="C:membrane"/>
    <property type="evidence" value="ECO:0007669"/>
    <property type="project" value="UniProtKB-SubCell"/>
</dbReference>
<evidence type="ECO:0000259" key="4">
    <source>
        <dbReference type="PROSITE" id="PS50081"/>
    </source>
</evidence>
<dbReference type="Gene3D" id="3.30.60.20">
    <property type="match status" value="1"/>
</dbReference>
<accession>A0A7R8VGM0</accession>
<dbReference type="InterPro" id="IPR046349">
    <property type="entry name" value="C1-like_sf"/>
</dbReference>
<evidence type="ECO:0000256" key="3">
    <source>
        <dbReference type="SAM" id="MobiDB-lite"/>
    </source>
</evidence>
<keyword evidence="2" id="KW-0862">Zinc</keyword>
<dbReference type="PROSITE" id="PS50081">
    <property type="entry name" value="ZF_DAG_PE_2"/>
    <property type="match status" value="1"/>
</dbReference>
<dbReference type="AlphaFoldDB" id="A0A7R8VGM0"/>
<gene>
    <name evidence="5" type="ORF">TDIB3V08_LOCUS3666</name>
</gene>
<dbReference type="PANTHER" id="PTHR22968:SF24">
    <property type="entry name" value="SERINE_THREONINE-PROTEIN KINASE"/>
    <property type="match status" value="1"/>
</dbReference>